<dbReference type="PANTHER" id="PTHR33840">
    <property type="match status" value="1"/>
</dbReference>
<evidence type="ECO:0000313" key="3">
    <source>
        <dbReference type="Proteomes" id="UP001590951"/>
    </source>
</evidence>
<proteinExistence type="predicted"/>
<dbReference type="Proteomes" id="UP001590951">
    <property type="component" value="Unassembled WGS sequence"/>
</dbReference>
<sequence length="127" mass="14616">MVHGVGIFSGGNEEMVHFAWTIISGYQQICGKANKSDNNKMLEEKMAKFKATFCSPHVNVHFLGLFDCVNSVGQFELPFFPASSERSKLGSNPRLTFCIHNERRLKFKPVLFLLDERRPKDQEMREF</sequence>
<organism evidence="2 3">
    <name type="scientific">Lepraria finkii</name>
    <dbReference type="NCBI Taxonomy" id="1340010"/>
    <lineage>
        <taxon>Eukaryota</taxon>
        <taxon>Fungi</taxon>
        <taxon>Dikarya</taxon>
        <taxon>Ascomycota</taxon>
        <taxon>Pezizomycotina</taxon>
        <taxon>Lecanoromycetes</taxon>
        <taxon>OSLEUM clade</taxon>
        <taxon>Lecanoromycetidae</taxon>
        <taxon>Lecanorales</taxon>
        <taxon>Lecanorineae</taxon>
        <taxon>Stereocaulaceae</taxon>
        <taxon>Lepraria</taxon>
    </lineage>
</organism>
<dbReference type="PANTHER" id="PTHR33840:SF2">
    <property type="entry name" value="TLE1 PHOSPHOLIPASE DOMAIN-CONTAINING PROTEIN"/>
    <property type="match status" value="1"/>
</dbReference>
<gene>
    <name evidence="2" type="ORF">ABVK25_009051</name>
</gene>
<feature type="domain" description="T6SS Phospholipase effector Tle1-like catalytic" evidence="1">
    <location>
        <begin position="1"/>
        <end position="121"/>
    </location>
</feature>
<name>A0ABR4AYW7_9LECA</name>
<dbReference type="Pfam" id="PF09994">
    <property type="entry name" value="T6SS_Tle1-like_cat"/>
    <property type="match status" value="1"/>
</dbReference>
<comment type="caution">
    <text evidence="2">The sequence shown here is derived from an EMBL/GenBank/DDBJ whole genome shotgun (WGS) entry which is preliminary data.</text>
</comment>
<evidence type="ECO:0000313" key="2">
    <source>
        <dbReference type="EMBL" id="KAL2050665.1"/>
    </source>
</evidence>
<protein>
    <recommendedName>
        <fullName evidence="1">T6SS Phospholipase effector Tle1-like catalytic domain-containing protein</fullName>
    </recommendedName>
</protein>
<dbReference type="EMBL" id="JBHFEH010000044">
    <property type="protein sequence ID" value="KAL2050665.1"/>
    <property type="molecule type" value="Genomic_DNA"/>
</dbReference>
<accession>A0ABR4AYW7</accession>
<keyword evidence="3" id="KW-1185">Reference proteome</keyword>
<reference evidence="2 3" key="1">
    <citation type="submission" date="2024-09" db="EMBL/GenBank/DDBJ databases">
        <title>Rethinking Asexuality: The Enigmatic Case of Functional Sexual Genes in Lepraria (Stereocaulaceae).</title>
        <authorList>
            <person name="Doellman M."/>
            <person name="Sun Y."/>
            <person name="Barcenas-Pena A."/>
            <person name="Lumbsch H.T."/>
            <person name="Grewe F."/>
        </authorList>
    </citation>
    <scope>NUCLEOTIDE SEQUENCE [LARGE SCALE GENOMIC DNA]</scope>
    <source>
        <strain evidence="2 3">Grewe 0041</strain>
    </source>
</reference>
<evidence type="ECO:0000259" key="1">
    <source>
        <dbReference type="Pfam" id="PF09994"/>
    </source>
</evidence>
<dbReference type="InterPro" id="IPR018712">
    <property type="entry name" value="Tle1-like_cat"/>
</dbReference>